<accession>A0ABT8KDX9</accession>
<evidence type="ECO:0000259" key="2">
    <source>
        <dbReference type="Pfam" id="PF13309"/>
    </source>
</evidence>
<feature type="domain" description="YheO-like" evidence="1">
    <location>
        <begin position="30"/>
        <end position="145"/>
    </location>
</feature>
<name>A0ABT8KDX9_9MICO</name>
<feature type="domain" description="Transcriptional regulator DauR-like HTH" evidence="2">
    <location>
        <begin position="173"/>
        <end position="233"/>
    </location>
</feature>
<protein>
    <submittedName>
        <fullName evidence="3">Helix-turn-helix transcriptional regulator</fullName>
    </submittedName>
</protein>
<dbReference type="InterPro" id="IPR013559">
    <property type="entry name" value="YheO"/>
</dbReference>
<gene>
    <name evidence="3" type="ORF">P5G50_11120</name>
</gene>
<comment type="caution">
    <text evidence="3">The sequence shown here is derived from an EMBL/GenBank/DDBJ whole genome shotgun (WGS) entry which is preliminary data.</text>
</comment>
<keyword evidence="4" id="KW-1185">Reference proteome</keyword>
<dbReference type="RefSeq" id="WP_301209005.1">
    <property type="nucleotide sequence ID" value="NZ_JAROCF010000001.1"/>
</dbReference>
<evidence type="ECO:0000259" key="1">
    <source>
        <dbReference type="Pfam" id="PF08348"/>
    </source>
</evidence>
<dbReference type="InterPro" id="IPR039445">
    <property type="entry name" value="DauR-like_HTH"/>
</dbReference>
<evidence type="ECO:0000313" key="3">
    <source>
        <dbReference type="EMBL" id="MDN4615001.1"/>
    </source>
</evidence>
<dbReference type="EMBL" id="JAROCF010000001">
    <property type="protein sequence ID" value="MDN4615001.1"/>
    <property type="molecule type" value="Genomic_DNA"/>
</dbReference>
<dbReference type="PANTHER" id="PTHR35568">
    <property type="entry name" value="TRANSCRIPTIONAL REGULATOR DAUR"/>
    <property type="match status" value="1"/>
</dbReference>
<evidence type="ECO:0000313" key="4">
    <source>
        <dbReference type="Proteomes" id="UP001174208"/>
    </source>
</evidence>
<organism evidence="3 4">
    <name type="scientific">Leifsonia williamsii</name>
    <dbReference type="NCBI Taxonomy" id="3035919"/>
    <lineage>
        <taxon>Bacteria</taxon>
        <taxon>Bacillati</taxon>
        <taxon>Actinomycetota</taxon>
        <taxon>Actinomycetes</taxon>
        <taxon>Micrococcales</taxon>
        <taxon>Microbacteriaceae</taxon>
        <taxon>Leifsonia</taxon>
    </lineage>
</organism>
<dbReference type="Pfam" id="PF13309">
    <property type="entry name" value="HTH_22"/>
    <property type="match status" value="1"/>
</dbReference>
<proteinExistence type="predicted"/>
<dbReference type="PANTHER" id="PTHR35568:SF1">
    <property type="entry name" value="TRANSCRIPTIONAL REGULATOR DAUR"/>
    <property type="match status" value="1"/>
</dbReference>
<dbReference type="InterPro" id="IPR039446">
    <property type="entry name" value="DauR-like"/>
</dbReference>
<reference evidence="3" key="1">
    <citation type="submission" date="2023-06" db="EMBL/GenBank/DDBJ databases">
        <title>MT1 and MT2 Draft Genomes of Novel Species.</title>
        <authorList>
            <person name="Venkateswaran K."/>
        </authorList>
    </citation>
    <scope>NUCLEOTIDE SEQUENCE</scope>
    <source>
        <strain evidence="3">F6_8S_P_1B</strain>
    </source>
</reference>
<dbReference type="Pfam" id="PF08348">
    <property type="entry name" value="PAS_6"/>
    <property type="match status" value="1"/>
</dbReference>
<dbReference type="Proteomes" id="UP001174208">
    <property type="component" value="Unassembled WGS sequence"/>
</dbReference>
<sequence>MRIRTAAEHATAALADDAARQTYESAEEVLRLYRPVMRALAAAAGPTTEIVLHNLDGADVDLGHTIVAIENGHVTGRSVGGPSTSLGLDVLKDRRGDHDAYGYTGHTSDGRELRCSSVYFHNAAGDIIASLCVNVDLSPLQQARNVLAALLPPEGAAPDAPREHFGSDLVSVMDSMISDAIREIGRPVESMSRDDKITVLERLDQRGATQMRKSVEAIAKRLGISRVTAYNYLEEARARR</sequence>